<evidence type="ECO:0000313" key="2">
    <source>
        <dbReference type="EMBL" id="CAF1503822.1"/>
    </source>
</evidence>
<dbReference type="EMBL" id="CAJNOJ010000650">
    <property type="protein sequence ID" value="CAF1503822.1"/>
    <property type="molecule type" value="Genomic_DNA"/>
</dbReference>
<organism evidence="2 4">
    <name type="scientific">Adineta ricciae</name>
    <name type="common">Rotifer</name>
    <dbReference type="NCBI Taxonomy" id="249248"/>
    <lineage>
        <taxon>Eukaryota</taxon>
        <taxon>Metazoa</taxon>
        <taxon>Spiralia</taxon>
        <taxon>Gnathifera</taxon>
        <taxon>Rotifera</taxon>
        <taxon>Eurotatoria</taxon>
        <taxon>Bdelloidea</taxon>
        <taxon>Adinetida</taxon>
        <taxon>Adinetidae</taxon>
        <taxon>Adineta</taxon>
    </lineage>
</organism>
<dbReference type="AlphaFoldDB" id="A0A815TC29"/>
<protein>
    <submittedName>
        <fullName evidence="2">Uncharacterized protein</fullName>
    </submittedName>
</protein>
<reference evidence="2" key="1">
    <citation type="submission" date="2021-02" db="EMBL/GenBank/DDBJ databases">
        <authorList>
            <person name="Nowell W R."/>
        </authorList>
    </citation>
    <scope>NUCLEOTIDE SEQUENCE</scope>
</reference>
<proteinExistence type="predicted"/>
<dbReference type="OrthoDB" id="539213at2759"/>
<gene>
    <name evidence="2" type="ORF">EDS130_LOCUS42801</name>
    <name evidence="1" type="ORF">XAT740_LOCUS16814</name>
</gene>
<sequence>MSLNHVTANRLLTFINGVDVINFIEAMNISKVLCSLAPTSDRAFRESIKRLSGHKRILIDRTNFNRYEGDYDFDENKLVLVSKRYSDVAQPEFRLFIHPCFSIDAFRQLAKFYNAALFKCFVRLLPLNTKQYCADFGLVSFISFNRTISLGRMLNEHEKKLFTHNKYFETLENQKRQTLLTFVNTVDEFRYNLAVRFLSDTWLSAIDFSKLVIIGGSVLNALCTLPFPDTQEQDINLIYFSGDWSNFEETVLSTAAKLKEINQNKFTVDIEVKKNLGSCSYDLYLPHGVKLNLKFSPANNSNYPMSHILYELDIDICQVAYNGLFLLHTY</sequence>
<dbReference type="Proteomes" id="UP000663852">
    <property type="component" value="Unassembled WGS sequence"/>
</dbReference>
<evidence type="ECO:0000313" key="3">
    <source>
        <dbReference type="Proteomes" id="UP000663828"/>
    </source>
</evidence>
<evidence type="ECO:0000313" key="1">
    <source>
        <dbReference type="EMBL" id="CAF1071091.1"/>
    </source>
</evidence>
<keyword evidence="3" id="KW-1185">Reference proteome</keyword>
<name>A0A815TC29_ADIRI</name>
<evidence type="ECO:0000313" key="4">
    <source>
        <dbReference type="Proteomes" id="UP000663852"/>
    </source>
</evidence>
<dbReference type="Proteomes" id="UP000663828">
    <property type="component" value="Unassembled WGS sequence"/>
</dbReference>
<accession>A0A815TC29</accession>
<comment type="caution">
    <text evidence="2">The sequence shown here is derived from an EMBL/GenBank/DDBJ whole genome shotgun (WGS) entry which is preliminary data.</text>
</comment>
<dbReference type="EMBL" id="CAJNOR010001081">
    <property type="protein sequence ID" value="CAF1071091.1"/>
    <property type="molecule type" value="Genomic_DNA"/>
</dbReference>